<keyword evidence="10 17" id="KW-0472">Membrane</keyword>
<dbReference type="GO" id="GO:0016493">
    <property type="term" value="F:C-C chemokine receptor activity"/>
    <property type="evidence" value="ECO:0007669"/>
    <property type="project" value="TreeGrafter"/>
</dbReference>
<feature type="transmembrane region" description="Helical" evidence="17">
    <location>
        <begin position="241"/>
        <end position="261"/>
    </location>
</feature>
<dbReference type="PANTHER" id="PTHR10489">
    <property type="entry name" value="CELL ADHESION MOLECULE"/>
    <property type="match status" value="1"/>
</dbReference>
<evidence type="ECO:0000313" key="20">
    <source>
        <dbReference type="Proteomes" id="UP001187343"/>
    </source>
</evidence>
<keyword evidence="12 16" id="KW-0675">Receptor</keyword>
<accession>A0AA88Q323</accession>
<dbReference type="GO" id="GO:0009897">
    <property type="term" value="C:external side of plasma membrane"/>
    <property type="evidence" value="ECO:0007669"/>
    <property type="project" value="TreeGrafter"/>
</dbReference>
<keyword evidence="7 16" id="KW-0812">Transmembrane</keyword>
<dbReference type="InterPro" id="IPR017452">
    <property type="entry name" value="GPCR_Rhodpsn_7TM"/>
</dbReference>
<dbReference type="InterPro" id="IPR000276">
    <property type="entry name" value="GPCR_Rhodpsn"/>
</dbReference>
<comment type="caution">
    <text evidence="19">The sequence shown here is derived from an EMBL/GenBank/DDBJ whole genome shotgun (WGS) entry which is preliminary data.</text>
</comment>
<dbReference type="InterPro" id="IPR004070">
    <property type="entry name" value="Chemokine_CXCR3"/>
</dbReference>
<dbReference type="GO" id="GO:0060326">
    <property type="term" value="P:cell chemotaxis"/>
    <property type="evidence" value="ECO:0007669"/>
    <property type="project" value="TreeGrafter"/>
</dbReference>
<dbReference type="PRINTS" id="PR01532">
    <property type="entry name" value="CXCCHMKINER3"/>
</dbReference>
<feature type="transmembrane region" description="Helical" evidence="17">
    <location>
        <begin position="290"/>
        <end position="313"/>
    </location>
</feature>
<dbReference type="GO" id="GO:0001525">
    <property type="term" value="P:angiogenesis"/>
    <property type="evidence" value="ECO:0007669"/>
    <property type="project" value="UniProtKB-KW"/>
</dbReference>
<evidence type="ECO:0000256" key="3">
    <source>
        <dbReference type="ARBA" id="ARBA00022475"/>
    </source>
</evidence>
<evidence type="ECO:0000256" key="14">
    <source>
        <dbReference type="ARBA" id="ARBA00023224"/>
    </source>
</evidence>
<keyword evidence="14 16" id="KW-0807">Transducer</keyword>
<evidence type="ECO:0000256" key="16">
    <source>
        <dbReference type="RuleBase" id="RU000688"/>
    </source>
</evidence>
<dbReference type="Gene3D" id="1.20.1070.10">
    <property type="entry name" value="Rhodopsin 7-helix transmembrane proteins"/>
    <property type="match status" value="1"/>
</dbReference>
<feature type="transmembrane region" description="Helical" evidence="17">
    <location>
        <begin position="41"/>
        <end position="65"/>
    </location>
</feature>
<organism evidence="19 20">
    <name type="scientific">Cirrhinus molitorella</name>
    <name type="common">mud carp</name>
    <dbReference type="NCBI Taxonomy" id="172907"/>
    <lineage>
        <taxon>Eukaryota</taxon>
        <taxon>Metazoa</taxon>
        <taxon>Chordata</taxon>
        <taxon>Craniata</taxon>
        <taxon>Vertebrata</taxon>
        <taxon>Euteleostomi</taxon>
        <taxon>Actinopterygii</taxon>
        <taxon>Neopterygii</taxon>
        <taxon>Teleostei</taxon>
        <taxon>Ostariophysi</taxon>
        <taxon>Cypriniformes</taxon>
        <taxon>Cyprinidae</taxon>
        <taxon>Labeoninae</taxon>
        <taxon>Labeonini</taxon>
        <taxon>Cirrhinus</taxon>
    </lineage>
</organism>
<dbReference type="PROSITE" id="PS50262">
    <property type="entry name" value="G_PROTEIN_RECEP_F1_2"/>
    <property type="match status" value="1"/>
</dbReference>
<feature type="transmembrane region" description="Helical" evidence="17">
    <location>
        <begin position="77"/>
        <end position="98"/>
    </location>
</feature>
<evidence type="ECO:0000256" key="7">
    <source>
        <dbReference type="ARBA" id="ARBA00022692"/>
    </source>
</evidence>
<proteinExistence type="inferred from homology"/>
<keyword evidence="5" id="KW-0765">Sulfation</keyword>
<protein>
    <recommendedName>
        <fullName evidence="2">C-X-C chemokine receptor type 3</fullName>
    </recommendedName>
    <alternativeName>
        <fullName evidence="15">Interferon-inducible protein 10 receptor</fullName>
    </alternativeName>
</protein>
<evidence type="ECO:0000256" key="13">
    <source>
        <dbReference type="ARBA" id="ARBA00023180"/>
    </source>
</evidence>
<dbReference type="GO" id="GO:0007204">
    <property type="term" value="P:positive regulation of cytosolic calcium ion concentration"/>
    <property type="evidence" value="ECO:0007669"/>
    <property type="project" value="TreeGrafter"/>
</dbReference>
<feature type="transmembrane region" description="Helical" evidence="17">
    <location>
        <begin position="153"/>
        <end position="171"/>
    </location>
</feature>
<evidence type="ECO:0000256" key="4">
    <source>
        <dbReference type="ARBA" id="ARBA00022500"/>
    </source>
</evidence>
<keyword evidence="3" id="KW-1003">Cell membrane</keyword>
<dbReference type="Pfam" id="PF00001">
    <property type="entry name" value="7tm_1"/>
    <property type="match status" value="1"/>
</dbReference>
<dbReference type="GO" id="GO:0019722">
    <property type="term" value="P:calcium-mediated signaling"/>
    <property type="evidence" value="ECO:0007669"/>
    <property type="project" value="TreeGrafter"/>
</dbReference>
<dbReference type="SUPFAM" id="SSF81321">
    <property type="entry name" value="Family A G protein-coupled receptor-like"/>
    <property type="match status" value="1"/>
</dbReference>
<name>A0AA88Q323_9TELE</name>
<reference evidence="19" key="1">
    <citation type="submission" date="2023-08" db="EMBL/GenBank/DDBJ databases">
        <title>Chromosome-level Genome Assembly of mud carp (Cirrhinus molitorella).</title>
        <authorList>
            <person name="Liu H."/>
        </authorList>
    </citation>
    <scope>NUCLEOTIDE SEQUENCE</scope>
    <source>
        <strain evidence="19">Prfri</strain>
        <tissue evidence="19">Muscle</tissue>
    </source>
</reference>
<keyword evidence="4" id="KW-0145">Chemotaxis</keyword>
<dbReference type="PANTHER" id="PTHR10489:SF671">
    <property type="entry name" value="C-X-C CHEMOKINE RECEPTOR TYPE 3"/>
    <property type="match status" value="1"/>
</dbReference>
<dbReference type="GO" id="GO:0006955">
    <property type="term" value="P:immune response"/>
    <property type="evidence" value="ECO:0007669"/>
    <property type="project" value="TreeGrafter"/>
</dbReference>
<evidence type="ECO:0000256" key="11">
    <source>
        <dbReference type="ARBA" id="ARBA00023157"/>
    </source>
</evidence>
<evidence type="ECO:0000256" key="5">
    <source>
        <dbReference type="ARBA" id="ARBA00022641"/>
    </source>
</evidence>
<evidence type="ECO:0000256" key="9">
    <source>
        <dbReference type="ARBA" id="ARBA00023040"/>
    </source>
</evidence>
<evidence type="ECO:0000256" key="17">
    <source>
        <dbReference type="SAM" id="Phobius"/>
    </source>
</evidence>
<evidence type="ECO:0000256" key="2">
    <source>
        <dbReference type="ARBA" id="ARBA00020038"/>
    </source>
</evidence>
<evidence type="ECO:0000256" key="10">
    <source>
        <dbReference type="ARBA" id="ARBA00023136"/>
    </source>
</evidence>
<keyword evidence="6" id="KW-0037">Angiogenesis</keyword>
<feature type="domain" description="G-protein coupled receptors family 1 profile" evidence="18">
    <location>
        <begin position="57"/>
        <end position="310"/>
    </location>
</feature>
<comment type="similarity">
    <text evidence="16">Belongs to the G-protein coupled receptor 1 family.</text>
</comment>
<evidence type="ECO:0000256" key="1">
    <source>
        <dbReference type="ARBA" id="ARBA00004651"/>
    </source>
</evidence>
<sequence length="323" mass="36864">MEDLNFDDYDFNNYSYNYSLLLNDAVEQECSWESSIYFDSIFIPVIYSLALAMGLVGNGLVLVILWKKRLSMNTTDIFIFQLSLAGILLLLTLPFWAVEAVKGWIFGGPLCKLIGTLFKISFYCGIFMLSCISLDRCLSIIHAVQTYSRKRRMVIHCCCLMLWLFCLLFSIPDLISLQVIKDSRRQDRIECVAVYPSYSWYLATHLLFHILSFILPGLIMLFCYSCILLRHCSQCKQTKRDFRFVIALVLAFFIHLTPYNVTRIIDTVQTNTAINPVNLTSCKNTTALDIALTVTSTLAYLHCCVIPVLYVGLKVPQKSSVCS</sequence>
<dbReference type="InterPro" id="IPR000355">
    <property type="entry name" value="Chemokine_rcpt"/>
</dbReference>
<evidence type="ECO:0000256" key="6">
    <source>
        <dbReference type="ARBA" id="ARBA00022657"/>
    </source>
</evidence>
<dbReference type="PROSITE" id="PS00237">
    <property type="entry name" value="G_PROTEIN_RECEP_F1_1"/>
    <property type="match status" value="1"/>
</dbReference>
<dbReference type="GO" id="GO:0002685">
    <property type="term" value="P:regulation of leukocyte migration"/>
    <property type="evidence" value="ECO:0007669"/>
    <property type="project" value="InterPro"/>
</dbReference>
<evidence type="ECO:0000256" key="12">
    <source>
        <dbReference type="ARBA" id="ARBA00023170"/>
    </source>
</evidence>
<keyword evidence="9 16" id="KW-0297">G-protein coupled receptor</keyword>
<dbReference type="PRINTS" id="PR00237">
    <property type="entry name" value="GPCRRHODOPSN"/>
</dbReference>
<dbReference type="InterPro" id="IPR050119">
    <property type="entry name" value="CCR1-9-like"/>
</dbReference>
<evidence type="ECO:0000259" key="18">
    <source>
        <dbReference type="PROSITE" id="PS50262"/>
    </source>
</evidence>
<evidence type="ECO:0000256" key="15">
    <source>
        <dbReference type="ARBA" id="ARBA00030908"/>
    </source>
</evidence>
<keyword evidence="13" id="KW-0325">Glycoprotein</keyword>
<dbReference type="EMBL" id="JAUYZG010000007">
    <property type="protein sequence ID" value="KAK2903184.1"/>
    <property type="molecule type" value="Genomic_DNA"/>
</dbReference>
<comment type="subcellular location">
    <subcellularLocation>
        <location evidence="1">Cell membrane</location>
        <topology evidence="1">Multi-pass membrane protein</topology>
    </subcellularLocation>
</comment>
<keyword evidence="11" id="KW-1015">Disulfide bond</keyword>
<evidence type="ECO:0000313" key="19">
    <source>
        <dbReference type="EMBL" id="KAK2903184.1"/>
    </source>
</evidence>
<dbReference type="GO" id="GO:0016494">
    <property type="term" value="F:C-X-C chemokine receptor activity"/>
    <property type="evidence" value="ECO:0007669"/>
    <property type="project" value="InterPro"/>
</dbReference>
<feature type="transmembrane region" description="Helical" evidence="17">
    <location>
        <begin position="206"/>
        <end position="229"/>
    </location>
</feature>
<dbReference type="AlphaFoldDB" id="A0AA88Q323"/>
<feature type="transmembrane region" description="Helical" evidence="17">
    <location>
        <begin position="104"/>
        <end position="132"/>
    </location>
</feature>
<dbReference type="GO" id="GO:0006954">
    <property type="term" value="P:inflammatory response"/>
    <property type="evidence" value="ECO:0007669"/>
    <property type="project" value="InterPro"/>
</dbReference>
<gene>
    <name evidence="19" type="ORF">Q8A67_007897</name>
</gene>
<dbReference type="GO" id="GO:0019957">
    <property type="term" value="F:C-C chemokine binding"/>
    <property type="evidence" value="ECO:0007669"/>
    <property type="project" value="TreeGrafter"/>
</dbReference>
<keyword evidence="8 17" id="KW-1133">Transmembrane helix</keyword>
<keyword evidence="20" id="KW-1185">Reference proteome</keyword>
<dbReference type="Proteomes" id="UP001187343">
    <property type="component" value="Unassembled WGS sequence"/>
</dbReference>
<dbReference type="PRINTS" id="PR00657">
    <property type="entry name" value="CCCHEMOKINER"/>
</dbReference>
<evidence type="ECO:0000256" key="8">
    <source>
        <dbReference type="ARBA" id="ARBA00022989"/>
    </source>
</evidence>